<evidence type="ECO:0000313" key="3">
    <source>
        <dbReference type="EMBL" id="MCV7169418.1"/>
    </source>
</evidence>
<dbReference type="GO" id="GO:0016787">
    <property type="term" value="F:hydrolase activity"/>
    <property type="evidence" value="ECO:0007669"/>
    <property type="project" value="UniProtKB-KW"/>
</dbReference>
<protein>
    <submittedName>
        <fullName evidence="3">Alpha/beta hydrolase</fullName>
    </submittedName>
</protein>
<dbReference type="RefSeq" id="WP_264011606.1">
    <property type="nucleotide sequence ID" value="NZ_JACKSJ010000043.1"/>
</dbReference>
<gene>
    <name evidence="3" type="ORF">H7I41_05715</name>
</gene>
<dbReference type="Proteomes" id="UP001140293">
    <property type="component" value="Unassembled WGS sequence"/>
</dbReference>
<name>A0A9X2Y7K4_9MYCO</name>
<evidence type="ECO:0000259" key="2">
    <source>
        <dbReference type="Pfam" id="PF12697"/>
    </source>
</evidence>
<dbReference type="GO" id="GO:0016020">
    <property type="term" value="C:membrane"/>
    <property type="evidence" value="ECO:0007669"/>
    <property type="project" value="TreeGrafter"/>
</dbReference>
<feature type="domain" description="AB hydrolase-1" evidence="2">
    <location>
        <begin position="33"/>
        <end position="287"/>
    </location>
</feature>
<comment type="caution">
    <text evidence="3">The sequence shown here is derived from an EMBL/GenBank/DDBJ whole genome shotgun (WGS) entry which is preliminary data.</text>
</comment>
<dbReference type="PANTHER" id="PTHR43798:SF31">
    <property type="entry name" value="AB HYDROLASE SUPERFAMILY PROTEIN YCLE"/>
    <property type="match status" value="1"/>
</dbReference>
<reference evidence="3" key="1">
    <citation type="submission" date="2020-07" db="EMBL/GenBank/DDBJ databases">
        <authorList>
            <person name="Pettersson B.M.F."/>
            <person name="Behra P.R.K."/>
            <person name="Ramesh M."/>
            <person name="Das S."/>
            <person name="Dasgupta S."/>
            <person name="Kirsebom L.A."/>
        </authorList>
    </citation>
    <scope>NUCLEOTIDE SEQUENCE</scope>
    <source>
        <strain evidence="3">DSM 44615</strain>
    </source>
</reference>
<dbReference type="InterPro" id="IPR000073">
    <property type="entry name" value="AB_hydrolase_1"/>
</dbReference>
<dbReference type="EMBL" id="JACKSJ010000043">
    <property type="protein sequence ID" value="MCV7169418.1"/>
    <property type="molecule type" value="Genomic_DNA"/>
</dbReference>
<dbReference type="SUPFAM" id="SSF53474">
    <property type="entry name" value="alpha/beta-Hydrolases"/>
    <property type="match status" value="1"/>
</dbReference>
<dbReference type="InterPro" id="IPR029058">
    <property type="entry name" value="AB_hydrolase_fold"/>
</dbReference>
<dbReference type="InterPro" id="IPR050266">
    <property type="entry name" value="AB_hydrolase_sf"/>
</dbReference>
<dbReference type="PANTHER" id="PTHR43798">
    <property type="entry name" value="MONOACYLGLYCEROL LIPASE"/>
    <property type="match status" value="1"/>
</dbReference>
<dbReference type="Gene3D" id="3.40.50.1820">
    <property type="entry name" value="alpha/beta hydrolase"/>
    <property type="match status" value="1"/>
</dbReference>
<keyword evidence="1 3" id="KW-0378">Hydrolase</keyword>
<evidence type="ECO:0000313" key="4">
    <source>
        <dbReference type="Proteomes" id="UP001140293"/>
    </source>
</evidence>
<sequence>MPALTTLLRVPSGPVEIAVHATGEPDGRRPVAVLLHGTGYVAQVWADVVPHLARTHTVLSIDRRGHGMSGQAAGGYEFSDFADDLCAVVDALGIQDALGVGHSAGATDLLLAAARRPGAFSRLFTVEPTAMVPREGVLEQELGKLPRAVVVKVQRRRNAFPSRQEALGHLSRTAGFAGWQDGGLRAFGDFGLVERDGAVYLRCHPESEAAMLRPIFHVMEQSYTRSEVFAPLRELRMPVCVASCANSEPVYAPMVAAARELIPAARHLTFPTGHCVAQQDPDLFASAVLDFAATRST</sequence>
<dbReference type="Pfam" id="PF12697">
    <property type="entry name" value="Abhydrolase_6"/>
    <property type="match status" value="1"/>
</dbReference>
<evidence type="ECO:0000256" key="1">
    <source>
        <dbReference type="ARBA" id="ARBA00022801"/>
    </source>
</evidence>
<reference evidence="3" key="2">
    <citation type="journal article" date="2022" name="BMC Genomics">
        <title>Comparative genome analysis of mycobacteria focusing on tRNA and non-coding RNA.</title>
        <authorList>
            <person name="Behra P.R.K."/>
            <person name="Pettersson B.M.F."/>
            <person name="Ramesh M."/>
            <person name="Das S."/>
            <person name="Dasgupta S."/>
            <person name="Kirsebom L.A."/>
        </authorList>
    </citation>
    <scope>NUCLEOTIDE SEQUENCE</scope>
    <source>
        <strain evidence="3">DSM 44615</strain>
    </source>
</reference>
<proteinExistence type="predicted"/>
<dbReference type="AlphaFoldDB" id="A0A9X2Y7K4"/>
<organism evidence="3 4">
    <name type="scientific">[Mycobacterium] manitobense</name>
    <dbReference type="NCBI Taxonomy" id="190147"/>
    <lineage>
        <taxon>Bacteria</taxon>
        <taxon>Bacillati</taxon>
        <taxon>Actinomycetota</taxon>
        <taxon>Actinomycetes</taxon>
        <taxon>Mycobacteriales</taxon>
        <taxon>Mycobacteriaceae</taxon>
        <taxon>Mycolicibacterium</taxon>
    </lineage>
</organism>
<accession>A0A9X2Y7K4</accession>
<keyword evidence="4" id="KW-1185">Reference proteome</keyword>